<evidence type="ECO:0000259" key="8">
    <source>
        <dbReference type="PROSITE" id="PS51462"/>
    </source>
</evidence>
<dbReference type="AlphaFoldDB" id="B4D727"/>
<comment type="similarity">
    <text evidence="3">Belongs to the Nudix hydrolase family. NudK subfamily.</text>
</comment>
<comment type="caution">
    <text evidence="9">The sequence shown here is derived from an EMBL/GenBank/DDBJ whole genome shotgun (WGS) entry which is preliminary data.</text>
</comment>
<comment type="cofactor">
    <cofactor evidence="2">
        <name>Mg(2+)</name>
        <dbReference type="ChEBI" id="CHEBI:18420"/>
    </cofactor>
</comment>
<evidence type="ECO:0000256" key="6">
    <source>
        <dbReference type="ARBA" id="ARBA00032162"/>
    </source>
</evidence>
<dbReference type="EMBL" id="ABVL01000017">
    <property type="protein sequence ID" value="EDY17678.1"/>
    <property type="molecule type" value="Genomic_DNA"/>
</dbReference>
<evidence type="ECO:0000256" key="4">
    <source>
        <dbReference type="ARBA" id="ARBA00016377"/>
    </source>
</evidence>
<dbReference type="PANTHER" id="PTHR11839:SF18">
    <property type="entry name" value="NUDIX HYDROLASE DOMAIN-CONTAINING PROTEIN"/>
    <property type="match status" value="1"/>
</dbReference>
<feature type="domain" description="Nudix hydrolase" evidence="8">
    <location>
        <begin position="49"/>
        <end position="186"/>
    </location>
</feature>
<evidence type="ECO:0000256" key="1">
    <source>
        <dbReference type="ARBA" id="ARBA00000847"/>
    </source>
</evidence>
<dbReference type="PROSITE" id="PS51462">
    <property type="entry name" value="NUDIX"/>
    <property type="match status" value="1"/>
</dbReference>
<comment type="catalytic activity">
    <reaction evidence="1">
        <text>GDP-alpha-D-mannose + H2O = alpha-D-mannose 1-phosphate + GMP + 2 H(+)</text>
        <dbReference type="Rhea" id="RHEA:27978"/>
        <dbReference type="ChEBI" id="CHEBI:15377"/>
        <dbReference type="ChEBI" id="CHEBI:15378"/>
        <dbReference type="ChEBI" id="CHEBI:57527"/>
        <dbReference type="ChEBI" id="CHEBI:58115"/>
        <dbReference type="ChEBI" id="CHEBI:58409"/>
    </reaction>
</comment>
<keyword evidence="5 9" id="KW-0378">Hydrolase</keyword>
<dbReference type="Gene3D" id="3.90.79.10">
    <property type="entry name" value="Nucleoside Triphosphate Pyrophosphohydrolase"/>
    <property type="match status" value="1"/>
</dbReference>
<evidence type="ECO:0000313" key="9">
    <source>
        <dbReference type="EMBL" id="EDY17678.1"/>
    </source>
</evidence>
<reference evidence="9 10" key="1">
    <citation type="journal article" date="2011" name="J. Bacteriol.">
        <title>Genome sequence of Chthoniobacter flavus Ellin428, an aerobic heterotrophic soil bacterium.</title>
        <authorList>
            <person name="Kant R."/>
            <person name="van Passel M.W."/>
            <person name="Palva A."/>
            <person name="Lucas S."/>
            <person name="Lapidus A."/>
            <person name="Glavina Del Rio T."/>
            <person name="Dalin E."/>
            <person name="Tice H."/>
            <person name="Bruce D."/>
            <person name="Goodwin L."/>
            <person name="Pitluck S."/>
            <person name="Larimer F.W."/>
            <person name="Land M.L."/>
            <person name="Hauser L."/>
            <person name="Sangwan P."/>
            <person name="de Vos W.M."/>
            <person name="Janssen P.H."/>
            <person name="Smidt H."/>
        </authorList>
    </citation>
    <scope>NUCLEOTIDE SEQUENCE [LARGE SCALE GENOMIC DNA]</scope>
    <source>
        <strain evidence="9 10">Ellin428</strain>
    </source>
</reference>
<dbReference type="Pfam" id="PF00293">
    <property type="entry name" value="NUDIX"/>
    <property type="match status" value="1"/>
</dbReference>
<sequence length="196" mass="21716">MAFHDFIRDSEGWQTRQNETLFANPYLSVHRVTTTSPTRSEPFTWTVVHRKGAVVVAPMTAEGNLLLIRQERVPIRAQIWEFPAGQIDDQAEADAIRATGLRELQEESGYELAAGGEIVSLGHFFPSAGFTDEHSHLLLARPVVPSPRGHQHDEHEAILGCRAFSPTEFRAMIASGEIRDANTLAAFARLVAMGLM</sequence>
<dbReference type="Proteomes" id="UP000005824">
    <property type="component" value="Unassembled WGS sequence"/>
</dbReference>
<dbReference type="CDD" id="cd03424">
    <property type="entry name" value="NUDIX_ADPRase_Nudt5_UGPPase_Nudt14"/>
    <property type="match status" value="1"/>
</dbReference>
<evidence type="ECO:0000256" key="5">
    <source>
        <dbReference type="ARBA" id="ARBA00022801"/>
    </source>
</evidence>
<accession>B4D727</accession>
<dbReference type="GO" id="GO:0006753">
    <property type="term" value="P:nucleoside phosphate metabolic process"/>
    <property type="evidence" value="ECO:0007669"/>
    <property type="project" value="TreeGrafter"/>
</dbReference>
<proteinExistence type="inferred from homology"/>
<dbReference type="SUPFAM" id="SSF55811">
    <property type="entry name" value="Nudix"/>
    <property type="match status" value="1"/>
</dbReference>
<dbReference type="STRING" id="497964.CfE428DRAFT_4717"/>
<gene>
    <name evidence="9" type="ORF">CfE428DRAFT_4717</name>
</gene>
<dbReference type="InterPro" id="IPR015797">
    <property type="entry name" value="NUDIX_hydrolase-like_dom_sf"/>
</dbReference>
<dbReference type="InParanoid" id="B4D727"/>
<dbReference type="InterPro" id="IPR000086">
    <property type="entry name" value="NUDIX_hydrolase_dom"/>
</dbReference>
<name>B4D727_9BACT</name>
<evidence type="ECO:0000313" key="10">
    <source>
        <dbReference type="Proteomes" id="UP000005824"/>
    </source>
</evidence>
<protein>
    <recommendedName>
        <fullName evidence="4">GDP-mannose pyrophosphatase</fullName>
    </recommendedName>
    <alternativeName>
        <fullName evidence="6">GDP-mannose hydrolase</fullName>
    </alternativeName>
    <alternativeName>
        <fullName evidence="7">GDPMK</fullName>
    </alternativeName>
</protein>
<dbReference type="RefSeq" id="WP_006982038.1">
    <property type="nucleotide sequence ID" value="NZ_ABVL01000017.1"/>
</dbReference>
<evidence type="ECO:0000256" key="3">
    <source>
        <dbReference type="ARBA" id="ARBA00007275"/>
    </source>
</evidence>
<keyword evidence="10" id="KW-1185">Reference proteome</keyword>
<dbReference type="GO" id="GO:0019693">
    <property type="term" value="P:ribose phosphate metabolic process"/>
    <property type="evidence" value="ECO:0007669"/>
    <property type="project" value="TreeGrafter"/>
</dbReference>
<evidence type="ECO:0000256" key="2">
    <source>
        <dbReference type="ARBA" id="ARBA00001946"/>
    </source>
</evidence>
<dbReference type="PANTHER" id="PTHR11839">
    <property type="entry name" value="UDP/ADP-SUGAR PYROPHOSPHATASE"/>
    <property type="match status" value="1"/>
</dbReference>
<organism evidence="9 10">
    <name type="scientific">Chthoniobacter flavus Ellin428</name>
    <dbReference type="NCBI Taxonomy" id="497964"/>
    <lineage>
        <taxon>Bacteria</taxon>
        <taxon>Pseudomonadati</taxon>
        <taxon>Verrucomicrobiota</taxon>
        <taxon>Spartobacteria</taxon>
        <taxon>Chthoniobacterales</taxon>
        <taxon>Chthoniobacteraceae</taxon>
        <taxon>Chthoniobacter</taxon>
    </lineage>
</organism>
<dbReference type="GO" id="GO:0016787">
    <property type="term" value="F:hydrolase activity"/>
    <property type="evidence" value="ECO:0007669"/>
    <property type="project" value="UniProtKB-KW"/>
</dbReference>
<evidence type="ECO:0000256" key="7">
    <source>
        <dbReference type="ARBA" id="ARBA00032272"/>
    </source>
</evidence>
<dbReference type="eggNOG" id="COG0494">
    <property type="taxonomic scope" value="Bacteria"/>
</dbReference>